<proteinExistence type="predicted"/>
<gene>
    <name evidence="1" type="ORF">K3G42_004539</name>
</gene>
<dbReference type="Proteomes" id="UP000827872">
    <property type="component" value="Linkage Group LG15"/>
</dbReference>
<protein>
    <submittedName>
        <fullName evidence="1">Uncharacterized protein</fullName>
    </submittedName>
</protein>
<organism evidence="1 2">
    <name type="scientific">Sphaerodactylus townsendi</name>
    <dbReference type="NCBI Taxonomy" id="933632"/>
    <lineage>
        <taxon>Eukaryota</taxon>
        <taxon>Metazoa</taxon>
        <taxon>Chordata</taxon>
        <taxon>Craniata</taxon>
        <taxon>Vertebrata</taxon>
        <taxon>Euteleostomi</taxon>
        <taxon>Lepidosauria</taxon>
        <taxon>Squamata</taxon>
        <taxon>Bifurcata</taxon>
        <taxon>Gekkota</taxon>
        <taxon>Sphaerodactylidae</taxon>
        <taxon>Sphaerodactylus</taxon>
    </lineage>
</organism>
<comment type="caution">
    <text evidence="1">The sequence shown here is derived from an EMBL/GenBank/DDBJ whole genome shotgun (WGS) entry which is preliminary data.</text>
</comment>
<dbReference type="EMBL" id="CM037628">
    <property type="protein sequence ID" value="KAH7996334.1"/>
    <property type="molecule type" value="Genomic_DNA"/>
</dbReference>
<reference evidence="1" key="1">
    <citation type="submission" date="2021-08" db="EMBL/GenBank/DDBJ databases">
        <title>The first chromosome-level gecko genome reveals the dynamic sex chromosomes of Neotropical dwarf geckos (Sphaerodactylidae: Sphaerodactylus).</title>
        <authorList>
            <person name="Pinto B.J."/>
            <person name="Keating S.E."/>
            <person name="Gamble T."/>
        </authorList>
    </citation>
    <scope>NUCLEOTIDE SEQUENCE</scope>
    <source>
        <strain evidence="1">TG3544</strain>
    </source>
</reference>
<evidence type="ECO:0000313" key="2">
    <source>
        <dbReference type="Proteomes" id="UP000827872"/>
    </source>
</evidence>
<accession>A0ACB8EVA9</accession>
<evidence type="ECO:0000313" key="1">
    <source>
        <dbReference type="EMBL" id="KAH7996334.1"/>
    </source>
</evidence>
<keyword evidence="2" id="KW-1185">Reference proteome</keyword>
<name>A0ACB8EVA9_9SAUR</name>
<sequence length="274" mass="29569">MPAPRVGRGAPSHHSSATAQEDNSEEEPSGATGTPAPSSPSYSATASESPTQVEDRDQEGEELQRDEEGDDDSGEGPFRRPPQRAEAENQRLAQEAEQEWRRDISEQMRLDREAFITFASRTHELMAEHTEVVRRLTSESSGKVPCRMCHPSWAISQKALCVCDAKEQWGPLQLISSLAASSWCQSVPHPLCEADMLRGGGAAGPAFSAVATHSQLMQAAHSHLLEAAQPTSPELLTCSQPLELPAAPPPVRGKRAQRMGRPGLLPPRCAPTAS</sequence>